<accession>A0A0C3QFE8</accession>
<proteinExistence type="predicted"/>
<dbReference type="Proteomes" id="UP000054248">
    <property type="component" value="Unassembled WGS sequence"/>
</dbReference>
<dbReference type="OrthoDB" id="3153355at2759"/>
<gene>
    <name evidence="1" type="ORF">M407DRAFT_20791</name>
</gene>
<evidence type="ECO:0000313" key="1">
    <source>
        <dbReference type="EMBL" id="KIO30120.1"/>
    </source>
</evidence>
<protein>
    <submittedName>
        <fullName evidence="1">Uncharacterized protein</fullName>
    </submittedName>
</protein>
<keyword evidence="2" id="KW-1185">Reference proteome</keyword>
<sequence length="460" mass="51697">MHILDLSYDDLLEIVKRVRVADIRSWIQTCKAFASLQEPHLALPLRLLRLAEEHDLSPDILELPVGASAVESLVTRPQRFQNLLLQEALNGQSLICYHTTIQNEKMLEAKIVPGGRWLVTITVSVEDSSDRPMMCRVWDLDLAQEESNLEPYASMSLPVPASNGYNSGQLWLRRSTEGNTAQIWVHAEGLRVIEFDHLDRKRPLKLLRIIAIEGLNPWTGIGLHGDYVFNVTGWTITVLNWVTGLKKTFQLEASILVESNFHVLSIGPDALVVLDQIDQTIALYALPDSRLRAQDSSGLVQEAPEGGSVLRRAKWTTIQGIVPYGWEPHHWPTVNRPYSARQLATAMIRFPQHLVYVEYPSNPLEADLDRLPLAFDLPPGSSEPAAYRRTPDGHVVGVGVRGFDVHFLMKDGTQSVQSFEHEFGDNFTRKFVCPFGGVIGGFGTSHRVDKIYLWKLDESS</sequence>
<dbReference type="HOGENOM" id="CLU_660889_0_0_1"/>
<name>A0A0C3QFE8_9AGAM</name>
<evidence type="ECO:0000313" key="2">
    <source>
        <dbReference type="Proteomes" id="UP000054248"/>
    </source>
</evidence>
<organism evidence="1 2">
    <name type="scientific">Tulasnella calospora MUT 4182</name>
    <dbReference type="NCBI Taxonomy" id="1051891"/>
    <lineage>
        <taxon>Eukaryota</taxon>
        <taxon>Fungi</taxon>
        <taxon>Dikarya</taxon>
        <taxon>Basidiomycota</taxon>
        <taxon>Agaricomycotina</taxon>
        <taxon>Agaricomycetes</taxon>
        <taxon>Cantharellales</taxon>
        <taxon>Tulasnellaceae</taxon>
        <taxon>Tulasnella</taxon>
    </lineage>
</organism>
<reference evidence="1 2" key="1">
    <citation type="submission" date="2014-04" db="EMBL/GenBank/DDBJ databases">
        <authorList>
            <consortium name="DOE Joint Genome Institute"/>
            <person name="Kuo A."/>
            <person name="Girlanda M."/>
            <person name="Perotto S."/>
            <person name="Kohler A."/>
            <person name="Nagy L.G."/>
            <person name="Floudas D."/>
            <person name="Copeland A."/>
            <person name="Barry K.W."/>
            <person name="Cichocki N."/>
            <person name="Veneault-Fourrey C."/>
            <person name="LaButti K."/>
            <person name="Lindquist E.A."/>
            <person name="Lipzen A."/>
            <person name="Lundell T."/>
            <person name="Morin E."/>
            <person name="Murat C."/>
            <person name="Sun H."/>
            <person name="Tunlid A."/>
            <person name="Henrissat B."/>
            <person name="Grigoriev I.V."/>
            <person name="Hibbett D.S."/>
            <person name="Martin F."/>
            <person name="Nordberg H.P."/>
            <person name="Cantor M.N."/>
            <person name="Hua S.X."/>
        </authorList>
    </citation>
    <scope>NUCLEOTIDE SEQUENCE [LARGE SCALE GENOMIC DNA]</scope>
    <source>
        <strain evidence="1 2">MUT 4182</strain>
    </source>
</reference>
<reference evidence="2" key="2">
    <citation type="submission" date="2015-01" db="EMBL/GenBank/DDBJ databases">
        <title>Evolutionary Origins and Diversification of the Mycorrhizal Mutualists.</title>
        <authorList>
            <consortium name="DOE Joint Genome Institute"/>
            <consortium name="Mycorrhizal Genomics Consortium"/>
            <person name="Kohler A."/>
            <person name="Kuo A."/>
            <person name="Nagy L.G."/>
            <person name="Floudas D."/>
            <person name="Copeland A."/>
            <person name="Barry K.W."/>
            <person name="Cichocki N."/>
            <person name="Veneault-Fourrey C."/>
            <person name="LaButti K."/>
            <person name="Lindquist E.A."/>
            <person name="Lipzen A."/>
            <person name="Lundell T."/>
            <person name="Morin E."/>
            <person name="Murat C."/>
            <person name="Riley R."/>
            <person name="Ohm R."/>
            <person name="Sun H."/>
            <person name="Tunlid A."/>
            <person name="Henrissat B."/>
            <person name="Grigoriev I.V."/>
            <person name="Hibbett D.S."/>
            <person name="Martin F."/>
        </authorList>
    </citation>
    <scope>NUCLEOTIDE SEQUENCE [LARGE SCALE GENOMIC DNA]</scope>
    <source>
        <strain evidence="2">MUT 4182</strain>
    </source>
</reference>
<dbReference type="AlphaFoldDB" id="A0A0C3QFE8"/>
<dbReference type="EMBL" id="KN822975">
    <property type="protein sequence ID" value="KIO30120.1"/>
    <property type="molecule type" value="Genomic_DNA"/>
</dbReference>